<organism evidence="2 3">
    <name type="scientific">Araneus ventricosus</name>
    <name type="common">Orbweaver spider</name>
    <name type="synonym">Epeira ventricosa</name>
    <dbReference type="NCBI Taxonomy" id="182803"/>
    <lineage>
        <taxon>Eukaryota</taxon>
        <taxon>Metazoa</taxon>
        <taxon>Ecdysozoa</taxon>
        <taxon>Arthropoda</taxon>
        <taxon>Chelicerata</taxon>
        <taxon>Arachnida</taxon>
        <taxon>Araneae</taxon>
        <taxon>Araneomorphae</taxon>
        <taxon>Entelegynae</taxon>
        <taxon>Araneoidea</taxon>
        <taxon>Araneidae</taxon>
        <taxon>Araneus</taxon>
    </lineage>
</organism>
<protein>
    <recommendedName>
        <fullName evidence="4">EF-hand domain-containing protein</fullName>
    </recommendedName>
</protein>
<name>A0A4Y2NTC4_ARAVE</name>
<keyword evidence="3" id="KW-1185">Reference proteome</keyword>
<evidence type="ECO:0000313" key="3">
    <source>
        <dbReference type="Proteomes" id="UP000499080"/>
    </source>
</evidence>
<evidence type="ECO:0000256" key="1">
    <source>
        <dbReference type="SAM" id="MobiDB-lite"/>
    </source>
</evidence>
<dbReference type="EMBL" id="BGPR01009739">
    <property type="protein sequence ID" value="GBN41972.1"/>
    <property type="molecule type" value="Genomic_DNA"/>
</dbReference>
<sequence length="166" mass="19197">MLISPSHGDEPHKEMSQLALIRANMEGSPGTKPKTLTRLDQKSPTPVPKSAPSFETQSRDIAQEQIQQENISCEFLDIENSFFLYRKSNDRTGNINLVEFKEILITHRILLLPAPFFCMDLSWHKLEPFQDHHRIYVITLSVPYSPSSYICDRNLNFLFEFLNGTR</sequence>
<accession>A0A4Y2NTC4</accession>
<evidence type="ECO:0000313" key="2">
    <source>
        <dbReference type="EMBL" id="GBN41972.1"/>
    </source>
</evidence>
<evidence type="ECO:0008006" key="4">
    <source>
        <dbReference type="Google" id="ProtNLM"/>
    </source>
</evidence>
<dbReference type="Proteomes" id="UP000499080">
    <property type="component" value="Unassembled WGS sequence"/>
</dbReference>
<dbReference type="AlphaFoldDB" id="A0A4Y2NTC4"/>
<proteinExistence type="predicted"/>
<gene>
    <name evidence="2" type="ORF">AVEN_258018_1</name>
</gene>
<feature type="region of interest" description="Disordered" evidence="1">
    <location>
        <begin position="23"/>
        <end position="56"/>
    </location>
</feature>
<reference evidence="2 3" key="1">
    <citation type="journal article" date="2019" name="Sci. Rep.">
        <title>Orb-weaving spider Araneus ventricosus genome elucidates the spidroin gene catalogue.</title>
        <authorList>
            <person name="Kono N."/>
            <person name="Nakamura H."/>
            <person name="Ohtoshi R."/>
            <person name="Moran D.A.P."/>
            <person name="Shinohara A."/>
            <person name="Yoshida Y."/>
            <person name="Fujiwara M."/>
            <person name="Mori M."/>
            <person name="Tomita M."/>
            <person name="Arakawa K."/>
        </authorList>
    </citation>
    <scope>NUCLEOTIDE SEQUENCE [LARGE SCALE GENOMIC DNA]</scope>
</reference>
<comment type="caution">
    <text evidence="2">The sequence shown here is derived from an EMBL/GenBank/DDBJ whole genome shotgun (WGS) entry which is preliminary data.</text>
</comment>